<gene>
    <name evidence="2" type="ORF">K504DRAFT_493450</name>
</gene>
<sequence>MNFLRSPFEMGMDTLRGSLERNAASFRVLMRTVFPSEEDAFFTSDEQRVAVRANLAYGLLNVHIPEIHKIPDLANSFREIGHVLSQRLDVLQMESWAANAENQLHWFAMKLHHAGKLNEDYHVLFDWMLTYIKWKCTTRPRTLHGVFSALDDEHLGLQQNLARSVINKLRSEEVLGEFKRSRFYRFFLSRARQQANEDQHFVNVLSATAAIVTEVMHIIPIPSLGMTTANALEQFVEIRVFDVLARRSWHNLYHTVTASQMAMALLWHPVCLTRPAIVEQHFQKLMRQTQFECSRVLFGRCIRSTYEDPPVQADTHERPVEELHFEDRKIPRHPSGNLKMSTDPANRFSRNRTPYSRPCIPKNHFFPNGVFPKPMPTSSNIPNFFQHRHASGFNAKKRGPVVRPSPPAPPMKNCTECAQGINPADPPYTLAAKLLCQRCFLETQSTPATQFQIWNGKVDLGFQLGVLAASNFPKLPLGLSLCKDMGCDKDEFRICPHNLARTLKGNPEYRLKYLQSERRRWHPDYFSNKCVVEWRNEGTRLATRMFQMFQALIEEEKRTKQHNRGAARACQHSQTPPTSSRESHLHIRPTLPPQRTTYGTIQVKEVL</sequence>
<feature type="region of interest" description="Disordered" evidence="1">
    <location>
        <begin position="558"/>
        <end position="599"/>
    </location>
</feature>
<organism evidence="2 3">
    <name type="scientific">Pleomassaria siparia CBS 279.74</name>
    <dbReference type="NCBI Taxonomy" id="1314801"/>
    <lineage>
        <taxon>Eukaryota</taxon>
        <taxon>Fungi</taxon>
        <taxon>Dikarya</taxon>
        <taxon>Ascomycota</taxon>
        <taxon>Pezizomycotina</taxon>
        <taxon>Dothideomycetes</taxon>
        <taxon>Pleosporomycetidae</taxon>
        <taxon>Pleosporales</taxon>
        <taxon>Pleomassariaceae</taxon>
        <taxon>Pleomassaria</taxon>
    </lineage>
</organism>
<dbReference type="EMBL" id="MU005776">
    <property type="protein sequence ID" value="KAF2706307.1"/>
    <property type="molecule type" value="Genomic_DNA"/>
</dbReference>
<reference evidence="2" key="1">
    <citation type="journal article" date="2020" name="Stud. Mycol.">
        <title>101 Dothideomycetes genomes: a test case for predicting lifestyles and emergence of pathogens.</title>
        <authorList>
            <person name="Haridas S."/>
            <person name="Albert R."/>
            <person name="Binder M."/>
            <person name="Bloem J."/>
            <person name="Labutti K."/>
            <person name="Salamov A."/>
            <person name="Andreopoulos B."/>
            <person name="Baker S."/>
            <person name="Barry K."/>
            <person name="Bills G."/>
            <person name="Bluhm B."/>
            <person name="Cannon C."/>
            <person name="Castanera R."/>
            <person name="Culley D."/>
            <person name="Daum C."/>
            <person name="Ezra D."/>
            <person name="Gonzalez J."/>
            <person name="Henrissat B."/>
            <person name="Kuo A."/>
            <person name="Liang C."/>
            <person name="Lipzen A."/>
            <person name="Lutzoni F."/>
            <person name="Magnuson J."/>
            <person name="Mondo S."/>
            <person name="Nolan M."/>
            <person name="Ohm R."/>
            <person name="Pangilinan J."/>
            <person name="Park H.-J."/>
            <person name="Ramirez L."/>
            <person name="Alfaro M."/>
            <person name="Sun H."/>
            <person name="Tritt A."/>
            <person name="Yoshinaga Y."/>
            <person name="Zwiers L.-H."/>
            <person name="Turgeon B."/>
            <person name="Goodwin S."/>
            <person name="Spatafora J."/>
            <person name="Crous P."/>
            <person name="Grigoriev I."/>
        </authorList>
    </citation>
    <scope>NUCLEOTIDE SEQUENCE</scope>
    <source>
        <strain evidence="2">CBS 279.74</strain>
    </source>
</reference>
<evidence type="ECO:0000313" key="3">
    <source>
        <dbReference type="Proteomes" id="UP000799428"/>
    </source>
</evidence>
<evidence type="ECO:0000256" key="1">
    <source>
        <dbReference type="SAM" id="MobiDB-lite"/>
    </source>
</evidence>
<dbReference type="AlphaFoldDB" id="A0A6G1K1N4"/>
<evidence type="ECO:0000313" key="2">
    <source>
        <dbReference type="EMBL" id="KAF2706307.1"/>
    </source>
</evidence>
<dbReference type="OrthoDB" id="4764735at2759"/>
<feature type="region of interest" description="Disordered" evidence="1">
    <location>
        <begin position="330"/>
        <end position="353"/>
    </location>
</feature>
<accession>A0A6G1K1N4</accession>
<keyword evidence="3" id="KW-1185">Reference proteome</keyword>
<name>A0A6G1K1N4_9PLEO</name>
<proteinExistence type="predicted"/>
<dbReference type="Proteomes" id="UP000799428">
    <property type="component" value="Unassembled WGS sequence"/>
</dbReference>
<feature type="compositionally biased region" description="Polar residues" evidence="1">
    <location>
        <begin position="571"/>
        <end position="580"/>
    </location>
</feature>
<protein>
    <submittedName>
        <fullName evidence="2">Uncharacterized protein</fullName>
    </submittedName>
</protein>